<dbReference type="NCBIfam" id="NF009475">
    <property type="entry name" value="PRK12838.1"/>
    <property type="match status" value="1"/>
</dbReference>
<evidence type="ECO:0000256" key="4">
    <source>
        <dbReference type="ARBA" id="ARBA00022741"/>
    </source>
</evidence>
<dbReference type="InterPro" id="IPR036480">
    <property type="entry name" value="CarbP_synth_ssu_N_sf"/>
</dbReference>
<dbReference type="UniPathway" id="UPA00070">
    <property type="reaction ID" value="UER00115"/>
</dbReference>
<evidence type="ECO:0000256" key="1">
    <source>
        <dbReference type="ARBA" id="ARBA00005077"/>
    </source>
</evidence>
<dbReference type="UniPathway" id="UPA00068">
    <property type="reaction ID" value="UER00171"/>
</dbReference>
<evidence type="ECO:0000256" key="3">
    <source>
        <dbReference type="ARBA" id="ARBA00022598"/>
    </source>
</evidence>
<feature type="binding site" evidence="8">
    <location>
        <position position="257"/>
    </location>
    <ligand>
        <name>L-glutamine</name>
        <dbReference type="ChEBI" id="CHEBI:58359"/>
    </ligand>
</feature>
<proteinExistence type="inferred from homology"/>
<dbReference type="EMBL" id="CP000493">
    <property type="protein sequence ID" value="ABM80175.1"/>
    <property type="molecule type" value="Genomic_DNA"/>
</dbReference>
<evidence type="ECO:0000256" key="6">
    <source>
        <dbReference type="ARBA" id="ARBA00022962"/>
    </source>
</evidence>
<feature type="binding site" evidence="8">
    <location>
        <position position="325"/>
    </location>
    <ligand>
        <name>L-glutamine</name>
        <dbReference type="ChEBI" id="CHEBI:58359"/>
    </ligand>
</feature>
<feature type="binding site" evidence="8">
    <location>
        <position position="284"/>
    </location>
    <ligand>
        <name>L-glutamine</name>
        <dbReference type="ChEBI" id="CHEBI:58359"/>
    </ligand>
</feature>
<dbReference type="STRING" id="415426.Hbut_0303"/>
<sequence length="398" mass="44061">MQIGDIKVYRMPLLRCKTSLRARLLLADGVAVEGCGFGAEATRVGEVVFTTAMTGYPESLTDPSYRGQILVETHPMIGNYGVPSRDRQLHGVPVDYESDHIQVEGFVVAELPQPSHYASVMSLHEWLRSEGVPGIYRVDTRFLVKRIREYGVVMGIISVYRDGEEPPGWDELARKLVSSKSYDERIFALEVSPRKPIVHRPRGRVRARVALLDCGVKYGILRRLLERGIEVTRYPCTTPAWQLLDGYDAVVLSNGPGNPALLRSQARTAAEVATSGKPVLAICLGMQLLALGLGARAYKLPYGHRGVNKPVVELGTGRCMVTTHNHGYAIDWDSLDGTGLIPWFRQPDDGTLEGVRSRDGLVVATQFHPEAGPGPWDSTWVFDLFLKLIEETKSRQAV</sequence>
<keyword evidence="5 8" id="KW-0067">ATP-binding</keyword>
<evidence type="ECO:0000256" key="5">
    <source>
        <dbReference type="ARBA" id="ARBA00022840"/>
    </source>
</evidence>
<feature type="binding site" evidence="8">
    <location>
        <position position="328"/>
    </location>
    <ligand>
        <name>L-glutamine</name>
        <dbReference type="ChEBI" id="CHEBI:58359"/>
    </ligand>
</feature>
<dbReference type="InterPro" id="IPR002474">
    <property type="entry name" value="CarbamoylP_synth_ssu_N"/>
</dbReference>
<dbReference type="NCBIfam" id="TIGR01368">
    <property type="entry name" value="CPSaseIIsmall"/>
    <property type="match status" value="1"/>
</dbReference>
<evidence type="ECO:0000313" key="11">
    <source>
        <dbReference type="Proteomes" id="UP000002593"/>
    </source>
</evidence>
<dbReference type="GO" id="GO:0044205">
    <property type="term" value="P:'de novo' UMP biosynthetic process"/>
    <property type="evidence" value="ECO:0007669"/>
    <property type="project" value="UniProtKB-UniRule"/>
</dbReference>
<dbReference type="Gene3D" id="3.50.30.20">
    <property type="entry name" value="Carbamoyl-phosphate synthase small subunit, N-terminal domain"/>
    <property type="match status" value="1"/>
</dbReference>
<dbReference type="PRINTS" id="PR00099">
    <property type="entry name" value="CPSGATASE"/>
</dbReference>
<dbReference type="PANTHER" id="PTHR43418">
    <property type="entry name" value="MULTIFUNCTIONAL TRYPTOPHAN BIOSYNTHESIS PROTEIN-RELATED"/>
    <property type="match status" value="1"/>
</dbReference>
<dbReference type="KEGG" id="hbu:Hbut_0303"/>
<dbReference type="PRINTS" id="PR00097">
    <property type="entry name" value="ANTSNTHASEII"/>
</dbReference>
<feature type="active site" evidence="8">
    <location>
        <position position="368"/>
    </location>
</feature>
<dbReference type="HOGENOM" id="CLU_035901_1_1_2"/>
<comment type="catalytic activity">
    <reaction evidence="8">
        <text>L-glutamine + H2O = L-glutamate + NH4(+)</text>
        <dbReference type="Rhea" id="RHEA:15889"/>
        <dbReference type="ChEBI" id="CHEBI:15377"/>
        <dbReference type="ChEBI" id="CHEBI:28938"/>
        <dbReference type="ChEBI" id="CHEBI:29985"/>
        <dbReference type="ChEBI" id="CHEBI:58359"/>
    </reaction>
</comment>
<dbReference type="SMART" id="SM01097">
    <property type="entry name" value="CPSase_sm_chain"/>
    <property type="match status" value="1"/>
</dbReference>
<keyword evidence="4 8" id="KW-0547">Nucleotide-binding</keyword>
<feature type="binding site" evidence="8">
    <location>
        <position position="255"/>
    </location>
    <ligand>
        <name>L-glutamine</name>
        <dbReference type="ChEBI" id="CHEBI:58359"/>
    </ligand>
</feature>
<feature type="region of interest" description="CPSase" evidence="8">
    <location>
        <begin position="1"/>
        <end position="201"/>
    </location>
</feature>
<evidence type="ECO:0000256" key="8">
    <source>
        <dbReference type="HAMAP-Rule" id="MF_01209"/>
    </source>
</evidence>
<keyword evidence="8" id="KW-0055">Arginine biosynthesis</keyword>
<keyword evidence="11" id="KW-1185">Reference proteome</keyword>
<keyword evidence="6 8" id="KW-0315">Glutamine amidotransferase</keyword>
<dbReference type="EnsemblBacteria" id="ABM80175">
    <property type="protein sequence ID" value="ABM80175"/>
    <property type="gene ID" value="Hbut_0303"/>
</dbReference>
<keyword evidence="3 8" id="KW-0436">Ligase</keyword>
<feature type="domain" description="Carbamoyl-phosphate synthase small subunit N-terminal" evidence="9">
    <location>
        <begin position="20"/>
        <end position="158"/>
    </location>
</feature>
<dbReference type="Gene3D" id="3.40.50.880">
    <property type="match status" value="1"/>
</dbReference>
<evidence type="ECO:0000313" key="10">
    <source>
        <dbReference type="EMBL" id="ABM80175.1"/>
    </source>
</evidence>
<dbReference type="GO" id="GO:0005524">
    <property type="term" value="F:ATP binding"/>
    <property type="evidence" value="ECO:0007669"/>
    <property type="project" value="UniProtKB-UniRule"/>
</dbReference>
<keyword evidence="8" id="KW-0665">Pyrimidine biosynthesis</keyword>
<dbReference type="CDD" id="cd01744">
    <property type="entry name" value="GATase1_CPSase"/>
    <property type="match status" value="1"/>
</dbReference>
<organism evidence="10 11">
    <name type="scientific">Hyperthermus butylicus (strain DSM 5456 / JCM 9403 / PLM1-5)</name>
    <dbReference type="NCBI Taxonomy" id="415426"/>
    <lineage>
        <taxon>Archaea</taxon>
        <taxon>Thermoproteota</taxon>
        <taxon>Thermoprotei</taxon>
        <taxon>Desulfurococcales</taxon>
        <taxon>Pyrodictiaceae</taxon>
        <taxon>Hyperthermus</taxon>
    </lineage>
</organism>
<dbReference type="GO" id="GO:0006526">
    <property type="term" value="P:L-arginine biosynthetic process"/>
    <property type="evidence" value="ECO:0007669"/>
    <property type="project" value="UniProtKB-UniRule"/>
</dbReference>
<comment type="pathway">
    <text evidence="8">Pyrimidine metabolism; UMP biosynthesis via de novo pathway; (S)-dihydroorotate from bicarbonate: step 1/3.</text>
</comment>
<comment type="catalytic activity">
    <reaction evidence="7 8">
        <text>hydrogencarbonate + L-glutamine + 2 ATP + H2O = carbamoyl phosphate + L-glutamate + 2 ADP + phosphate + 2 H(+)</text>
        <dbReference type="Rhea" id="RHEA:18633"/>
        <dbReference type="ChEBI" id="CHEBI:15377"/>
        <dbReference type="ChEBI" id="CHEBI:15378"/>
        <dbReference type="ChEBI" id="CHEBI:17544"/>
        <dbReference type="ChEBI" id="CHEBI:29985"/>
        <dbReference type="ChEBI" id="CHEBI:30616"/>
        <dbReference type="ChEBI" id="CHEBI:43474"/>
        <dbReference type="ChEBI" id="CHEBI:58228"/>
        <dbReference type="ChEBI" id="CHEBI:58359"/>
        <dbReference type="ChEBI" id="CHEBI:456216"/>
        <dbReference type="EC" id="6.3.5.5"/>
    </reaction>
</comment>
<name>A2BJL4_HYPBU</name>
<dbReference type="SUPFAM" id="SSF52021">
    <property type="entry name" value="Carbamoyl phosphate synthetase, small subunit N-terminal domain"/>
    <property type="match status" value="1"/>
</dbReference>
<dbReference type="MEROPS" id="C26.A33"/>
<evidence type="ECO:0000256" key="7">
    <source>
        <dbReference type="ARBA" id="ARBA00048816"/>
    </source>
</evidence>
<comment type="subunit">
    <text evidence="8">Composed of two chains; the small (or glutamine) chain promotes the hydrolysis of glutamine to ammonia, which is used by the large (or ammonia) chain to synthesize carbamoyl phosphate. Tetramer of heterodimers (alpha,beta)4.</text>
</comment>
<feature type="binding site" evidence="8">
    <location>
        <position position="64"/>
    </location>
    <ligand>
        <name>L-glutamine</name>
        <dbReference type="ChEBI" id="CHEBI:58359"/>
    </ligand>
</feature>
<dbReference type="EC" id="6.3.5.5" evidence="8"/>
<dbReference type="InterPro" id="IPR035686">
    <property type="entry name" value="CPSase_GATase1"/>
</dbReference>
<feature type="binding site" evidence="8">
    <location>
        <position position="287"/>
    </location>
    <ligand>
        <name>L-glutamine</name>
        <dbReference type="ChEBI" id="CHEBI:58359"/>
    </ligand>
</feature>
<dbReference type="GO" id="GO:0006541">
    <property type="term" value="P:glutamine metabolic process"/>
    <property type="evidence" value="ECO:0007669"/>
    <property type="project" value="InterPro"/>
</dbReference>
<dbReference type="GO" id="GO:0006207">
    <property type="term" value="P:'de novo' pyrimidine nucleobase biosynthetic process"/>
    <property type="evidence" value="ECO:0007669"/>
    <property type="project" value="InterPro"/>
</dbReference>
<dbReference type="InterPro" id="IPR017926">
    <property type="entry name" value="GATASE"/>
</dbReference>
<dbReference type="InterPro" id="IPR050472">
    <property type="entry name" value="Anth_synth/Amidotransfase"/>
</dbReference>
<dbReference type="HAMAP" id="MF_01209">
    <property type="entry name" value="CPSase_S_chain"/>
    <property type="match status" value="1"/>
</dbReference>
<evidence type="ECO:0000256" key="2">
    <source>
        <dbReference type="ARBA" id="ARBA00007800"/>
    </source>
</evidence>
<dbReference type="Pfam" id="PF00988">
    <property type="entry name" value="CPSase_sm_chain"/>
    <property type="match status" value="1"/>
</dbReference>
<dbReference type="GO" id="GO:0004359">
    <property type="term" value="F:glutaminase activity"/>
    <property type="evidence" value="ECO:0007669"/>
    <property type="project" value="RHEA"/>
</dbReference>
<protein>
    <recommendedName>
        <fullName evidence="8">Carbamoyl phosphate synthase small chain</fullName>
        <ecNumber evidence="8">6.3.5.5</ecNumber>
    </recommendedName>
    <alternativeName>
        <fullName evidence="8">Carbamoyl phosphate synthetase glutamine chain</fullName>
    </alternativeName>
</protein>
<dbReference type="Proteomes" id="UP000002593">
    <property type="component" value="Chromosome"/>
</dbReference>
<comment type="function">
    <text evidence="8">Small subunit of the glutamine-dependent carbamoyl phosphate synthetase (CPSase). CPSase catalyzes the formation of carbamoyl phosphate from the ammonia moiety of glutamine, carbonate, and phosphate donated by ATP, constituting the first step of 2 biosynthetic pathways, one leading to arginine and/or urea and the other to pyrimidine nucleotides. The small subunit (glutamine amidotransferase) binds and cleaves glutamine to supply the large subunit with the substrate ammonia.</text>
</comment>
<dbReference type="InterPro" id="IPR029062">
    <property type="entry name" value="Class_I_gatase-like"/>
</dbReference>
<dbReference type="PANTHER" id="PTHR43418:SF7">
    <property type="entry name" value="CARBAMOYL-PHOSPHATE SYNTHASE SMALL CHAIN"/>
    <property type="match status" value="1"/>
</dbReference>
<feature type="active site" description="Nucleophile" evidence="8">
    <location>
        <position position="283"/>
    </location>
</feature>
<gene>
    <name evidence="8" type="primary">carA</name>
    <name evidence="10" type="ordered locus">Hbut_0303</name>
</gene>
<dbReference type="Pfam" id="PF00117">
    <property type="entry name" value="GATase"/>
    <property type="match status" value="1"/>
</dbReference>
<evidence type="ECO:0000259" key="9">
    <source>
        <dbReference type="SMART" id="SM01097"/>
    </source>
</evidence>
<dbReference type="InterPro" id="IPR006274">
    <property type="entry name" value="CarbamoylP_synth_ssu"/>
</dbReference>
<dbReference type="SUPFAM" id="SSF52317">
    <property type="entry name" value="Class I glutamine amidotransferase-like"/>
    <property type="match status" value="1"/>
</dbReference>
<dbReference type="PRINTS" id="PR00096">
    <property type="entry name" value="GATASE"/>
</dbReference>
<dbReference type="eggNOG" id="arCOG00064">
    <property type="taxonomic scope" value="Archaea"/>
</dbReference>
<dbReference type="GO" id="GO:0004088">
    <property type="term" value="F:carbamoyl-phosphate synthase (glutamine-hydrolyzing) activity"/>
    <property type="evidence" value="ECO:0007669"/>
    <property type="project" value="UniProtKB-UniRule"/>
</dbReference>
<reference evidence="10 11" key="1">
    <citation type="journal article" date="2007" name="Archaea">
        <title>The genome of Hyperthermus butylicus: a sulfur-reducing, peptide fermenting, neutrophilic Crenarchaeote growing up to 108 degrees C.</title>
        <authorList>
            <person name="Brugger K."/>
            <person name="Chen L."/>
            <person name="Stark M."/>
            <person name="Zibat A."/>
            <person name="Redder P."/>
            <person name="Ruepp A."/>
            <person name="Awayez M."/>
            <person name="She Q."/>
            <person name="Garrett R.A."/>
            <person name="Klenk H.P."/>
        </authorList>
    </citation>
    <scope>NUCLEOTIDE SEQUENCE [LARGE SCALE GENOMIC DNA]</scope>
    <source>
        <strain evidence="11">DSM 5456 / JCM 9403 / PLM1-5</strain>
    </source>
</reference>
<feature type="binding site" evidence="8">
    <location>
        <position position="327"/>
    </location>
    <ligand>
        <name>L-glutamine</name>
        <dbReference type="ChEBI" id="CHEBI:58359"/>
    </ligand>
</feature>
<dbReference type="AlphaFoldDB" id="A2BJL4"/>
<comment type="pathway">
    <text evidence="1 8">Amino-acid biosynthesis; L-arginine biosynthesis; carbamoyl phosphate from bicarbonate: step 1/1.</text>
</comment>
<accession>A2BJL4</accession>
<feature type="active site" evidence="8">
    <location>
        <position position="370"/>
    </location>
</feature>
<dbReference type="PROSITE" id="PS51273">
    <property type="entry name" value="GATASE_TYPE_1"/>
    <property type="match status" value="1"/>
</dbReference>
<keyword evidence="8" id="KW-0028">Amino-acid biosynthesis</keyword>
<comment type="similarity">
    <text evidence="2 8">Belongs to the CarA family.</text>
</comment>